<comment type="caution">
    <text evidence="2">The sequence shown here is derived from an EMBL/GenBank/DDBJ whole genome shotgun (WGS) entry which is preliminary data.</text>
</comment>
<feature type="compositionally biased region" description="Polar residues" evidence="1">
    <location>
        <begin position="33"/>
        <end position="42"/>
    </location>
</feature>
<proteinExistence type="predicted"/>
<dbReference type="RefSeq" id="WP_390299839.1">
    <property type="nucleotide sequence ID" value="NZ_JBHSFU010000015.1"/>
</dbReference>
<evidence type="ECO:0000313" key="3">
    <source>
        <dbReference type="Proteomes" id="UP001595989"/>
    </source>
</evidence>
<name>A0ABV9DRH9_9BACI</name>
<feature type="region of interest" description="Disordered" evidence="1">
    <location>
        <begin position="1"/>
        <end position="42"/>
    </location>
</feature>
<accession>A0ABV9DRH9</accession>
<feature type="compositionally biased region" description="Basic and acidic residues" evidence="1">
    <location>
        <begin position="1"/>
        <end position="12"/>
    </location>
</feature>
<keyword evidence="3" id="KW-1185">Reference proteome</keyword>
<organism evidence="2 3">
    <name type="scientific">Virgibacillus kekensis</name>
    <dbReference type="NCBI Taxonomy" id="202261"/>
    <lineage>
        <taxon>Bacteria</taxon>
        <taxon>Bacillati</taxon>
        <taxon>Bacillota</taxon>
        <taxon>Bacilli</taxon>
        <taxon>Bacillales</taxon>
        <taxon>Bacillaceae</taxon>
        <taxon>Virgibacillus</taxon>
    </lineage>
</organism>
<dbReference type="Proteomes" id="UP001595989">
    <property type="component" value="Unassembled WGS sequence"/>
</dbReference>
<reference evidence="3" key="1">
    <citation type="journal article" date="2019" name="Int. J. Syst. Evol. Microbiol.">
        <title>The Global Catalogue of Microorganisms (GCM) 10K type strain sequencing project: providing services to taxonomists for standard genome sequencing and annotation.</title>
        <authorList>
            <consortium name="The Broad Institute Genomics Platform"/>
            <consortium name="The Broad Institute Genome Sequencing Center for Infectious Disease"/>
            <person name="Wu L."/>
            <person name="Ma J."/>
        </authorList>
    </citation>
    <scope>NUCLEOTIDE SEQUENCE [LARGE SCALE GENOMIC DNA]</scope>
    <source>
        <strain evidence="3">CGMCC 4.7426</strain>
    </source>
</reference>
<protein>
    <recommendedName>
        <fullName evidence="4">Glycogen biosynthesis protein GlgD</fullName>
    </recommendedName>
</protein>
<gene>
    <name evidence="2" type="ORF">ACFO3D_18690</name>
</gene>
<dbReference type="EMBL" id="JBHSFU010000015">
    <property type="protein sequence ID" value="MFC4560188.1"/>
    <property type="molecule type" value="Genomic_DNA"/>
</dbReference>
<sequence length="42" mass="4854">MANNKNKKDPANENRLYNPDAKYYEKKGEPGAPNQTMNQKKD</sequence>
<evidence type="ECO:0008006" key="4">
    <source>
        <dbReference type="Google" id="ProtNLM"/>
    </source>
</evidence>
<evidence type="ECO:0000256" key="1">
    <source>
        <dbReference type="SAM" id="MobiDB-lite"/>
    </source>
</evidence>
<evidence type="ECO:0000313" key="2">
    <source>
        <dbReference type="EMBL" id="MFC4560188.1"/>
    </source>
</evidence>